<keyword evidence="4" id="KW-0408">Iron</keyword>
<protein>
    <submittedName>
        <fullName evidence="7">FAD dependent oxidoreductase</fullName>
    </submittedName>
</protein>
<feature type="transmembrane region" description="Helical" evidence="6">
    <location>
        <begin position="12"/>
        <end position="35"/>
    </location>
</feature>
<dbReference type="PANTHER" id="PTHR43498">
    <property type="entry name" value="FERREDOXIN:COB-COM HETERODISULFIDE REDUCTASE SUBUNIT A"/>
    <property type="match status" value="1"/>
</dbReference>
<dbReference type="GO" id="GO:0051539">
    <property type="term" value="F:4 iron, 4 sulfur cluster binding"/>
    <property type="evidence" value="ECO:0007669"/>
    <property type="project" value="UniProtKB-KW"/>
</dbReference>
<dbReference type="Proteomes" id="UP000198670">
    <property type="component" value="Unassembled WGS sequence"/>
</dbReference>
<dbReference type="EMBL" id="FOQO01000002">
    <property type="protein sequence ID" value="SFI17162.1"/>
    <property type="molecule type" value="Genomic_DNA"/>
</dbReference>
<dbReference type="Pfam" id="PF12831">
    <property type="entry name" value="FAD_oxidored"/>
    <property type="match status" value="1"/>
</dbReference>
<reference evidence="7 8" key="1">
    <citation type="submission" date="2016-10" db="EMBL/GenBank/DDBJ databases">
        <authorList>
            <person name="de Groot N.N."/>
        </authorList>
    </citation>
    <scope>NUCLEOTIDE SEQUENCE [LARGE SCALE GENOMIC DNA]</scope>
    <source>
        <strain evidence="7 8">RK1</strain>
    </source>
</reference>
<dbReference type="AlphaFoldDB" id="A0A1I3G1J6"/>
<keyword evidence="5" id="KW-0411">Iron-sulfur</keyword>
<dbReference type="PANTHER" id="PTHR43498:SF1">
    <property type="entry name" value="COB--COM HETERODISULFIDE REDUCTASE IRON-SULFUR SUBUNIT A"/>
    <property type="match status" value="1"/>
</dbReference>
<dbReference type="GO" id="GO:0046872">
    <property type="term" value="F:metal ion binding"/>
    <property type="evidence" value="ECO:0007669"/>
    <property type="project" value="UniProtKB-KW"/>
</dbReference>
<keyword evidence="3" id="KW-0560">Oxidoreductase</keyword>
<dbReference type="OrthoDB" id="615715at2"/>
<sequence>MMKTSQKEHLNVDLVIIGAGSGGVAAAIAAGRLGITVLLVEKQHGLGGNASLGGVNVWEMGVGGTGIPFEIYKRLKTKADGVGIYRFNIHRKWQQKRGEQPLHPGAELTIDPSLRYIDTLLRHGSETGIDNEAFVRANWHGVPFDPHAYQEVLGELLAEPGCISVRLGTTFKRVIDDGNGRLRAVELDDGTLVHARYFIDATDNAYLCAAAGAQLCMGQESRDVYGEPDAPLQPTQRLNGVSLIYRIGDAGNGELPVSAAELDAVPGQCWWAADFPLASMVQYPNGDLNVNMLPTMEGVEFAGFERYETAYAECRRRVLAHFRYLTETYLPYRNYVIKWIAPRLGVREGRRIIAAYQLTQHDLLKGLAGQDHPDSIAIADHPMDTHGSTTGRAGCVELDQPYGVPFRSLIPKGFRNLLIASRAAGFSSLAASSCRLTRTMMQLGQAAGTAAGLASVQDSDFSELDPAKLRESLKQQHVQLTYPMDDHLKNYLTHE</sequence>
<evidence type="ECO:0000256" key="2">
    <source>
        <dbReference type="ARBA" id="ARBA00022723"/>
    </source>
</evidence>
<dbReference type="InterPro" id="IPR036188">
    <property type="entry name" value="FAD/NAD-bd_sf"/>
</dbReference>
<keyword evidence="8" id="KW-1185">Reference proteome</keyword>
<keyword evidence="2" id="KW-0479">Metal-binding</keyword>
<dbReference type="STRING" id="1477437.SAMN05444682_102589"/>
<dbReference type="SUPFAM" id="SSF51905">
    <property type="entry name" value="FAD/NAD(P)-binding domain"/>
    <property type="match status" value="1"/>
</dbReference>
<dbReference type="InterPro" id="IPR039650">
    <property type="entry name" value="HdrA-like"/>
</dbReference>
<keyword evidence="6" id="KW-0812">Transmembrane</keyword>
<proteinExistence type="predicted"/>
<evidence type="ECO:0000256" key="6">
    <source>
        <dbReference type="SAM" id="Phobius"/>
    </source>
</evidence>
<accession>A0A1I3G1J6</accession>
<gene>
    <name evidence="7" type="ORF">SAMN05444682_102589</name>
</gene>
<evidence type="ECO:0000313" key="7">
    <source>
        <dbReference type="EMBL" id="SFI17162.1"/>
    </source>
</evidence>
<evidence type="ECO:0000256" key="3">
    <source>
        <dbReference type="ARBA" id="ARBA00023002"/>
    </source>
</evidence>
<dbReference type="RefSeq" id="WP_090625752.1">
    <property type="nucleotide sequence ID" value="NZ_FOQO01000002.1"/>
</dbReference>
<evidence type="ECO:0000256" key="4">
    <source>
        <dbReference type="ARBA" id="ARBA00023004"/>
    </source>
</evidence>
<dbReference type="Gene3D" id="3.50.50.60">
    <property type="entry name" value="FAD/NAD(P)-binding domain"/>
    <property type="match status" value="1"/>
</dbReference>
<evidence type="ECO:0000256" key="1">
    <source>
        <dbReference type="ARBA" id="ARBA00022485"/>
    </source>
</evidence>
<evidence type="ECO:0000256" key="5">
    <source>
        <dbReference type="ARBA" id="ARBA00023014"/>
    </source>
</evidence>
<name>A0A1I3G1J6_9SPHI</name>
<evidence type="ECO:0000313" key="8">
    <source>
        <dbReference type="Proteomes" id="UP000198670"/>
    </source>
</evidence>
<organism evidence="7 8">
    <name type="scientific">Parapedobacter indicus</name>
    <dbReference type="NCBI Taxonomy" id="1477437"/>
    <lineage>
        <taxon>Bacteria</taxon>
        <taxon>Pseudomonadati</taxon>
        <taxon>Bacteroidota</taxon>
        <taxon>Sphingobacteriia</taxon>
        <taxon>Sphingobacteriales</taxon>
        <taxon>Sphingobacteriaceae</taxon>
        <taxon>Parapedobacter</taxon>
    </lineage>
</organism>
<keyword evidence="6" id="KW-1133">Transmembrane helix</keyword>
<keyword evidence="6" id="KW-0472">Membrane</keyword>
<keyword evidence="1" id="KW-0004">4Fe-4S</keyword>
<dbReference type="GO" id="GO:0016491">
    <property type="term" value="F:oxidoreductase activity"/>
    <property type="evidence" value="ECO:0007669"/>
    <property type="project" value="UniProtKB-KW"/>
</dbReference>